<sequence length="2514" mass="283194">MDFALVSNGSPAHRARAEQAPARAQRGSSPGRAIRGQSAHGTSSPPPLDPSEDTLEDEDMPGTSYSARKIEEKRKKKLRVTFDLPSSGSVESVLPSPQKMQQSSSAAAQLAEDARLHDEADEFAQAIHELTVENEHLRNVVEEQRAQLAAQQSRLADSEDQATRVQKDNKSAVAKARVVAQARIKDLEDKMADLNRTFSNQVETLQVENETLRSSREWEVEENARMRERLAKTMEKNAKLHSEVEAALVTNCELERKMISEQEVMKCMMEDLEDAERIIVQQEDEKTQMAEDIELMRGAIIAQEQFIEVLEADIVIYEEHIGILRESLGASKVDHRDLIRSKAFEAKLKALEEEKQEIARTRHDERLKTKALNAKVRLLEGENEKLMARICEMEMGPGQEQGAPTTQNTSHHLQHELAEAEARLETLRGEYDQQLATVRLENEGLTRQWQSMRDTVRGLEDELTTLRATQQGPSRGDQGNFGQTLLPALQEEAQQENESLRTRTAELEHQLADLVHVKEKLQEQLSDVGVENFELQARVQRLERAEADFAVLRRSVNEAEREKEMAEEERKKLEIELESLREKELETSNELQQARHRINTLMAQPQPVQLQQASSTSSPWEPMETLMPSDREQLEQLQRENSQLREELAHARLSLAETREVQKEVEILKAELEEERRETEAKWEEVCEKLMQSAERAEDSPAARSSRKASIEEMHTYLDAYAEKCKKLEEELRETKERIEQSSTEISRNASPELEAELAACQLRLVDAERRLEEKGETIGRIQGELKEAKEKMEADKVVHTQQVAAQPPSAPTTSEPAEPGSLEDLENELRQAHIRLFNEGKLVEDLRFQLDAQNRQGQLRESEMAERMQHLETQATQQYEQAIREHEQRTRAELMNGELQQRVSELETKLFGSSQVDGAAEAQAREERMELNAQIRQLQATIQQLDAQRLESEGRFTQLAEELEAVRAEASRREDALNTEIGALEADKAEFSFRADAAEESFNHSELHDTIRDLQKEVDQTKYELVSMRNELEASEEVRQQLQYQLDEEKENAGYGSGQSDEHERLTREVELLRQQLSETEERLAIAEQQTFSEIVIDSTVPESAPVQHESLLRASAATSNAVTSLLEDQGQAVHYAPPPGYVPSEWPQATVATQQYAGRPEHAYYGHQAPTPTQHSYQHREHAYYGQATQQYPAHTTTAATQQYSGQQGSMATQQYSEHPAAAATQQHSGHSTAPATQQYASHQPGDTLAAQRYGAYEPQQATVATQQYPGQHLQAEHSQQIQQQETPILAHSPAENSGQPQTTDRQLVLNLNTNTEKDLFAENQLLRECVNETSNLQERLGEDVERLEELRSELEGAVDGLKGEVWALNGQLKASVLDREALDTRLAMADSQLAAEKARADQLDQELSEQVELTERAQRQAAESENESNRRLAECLEMESRREELEKAYTQLKEYYTQLHASYEALYNSVHRTEKVDGQTETDVDGMTVERGEEALRLYHLYREQFSVTKDRVVELRTGLRTLAHDLSTADLGSLRESITAEIGRIHEATARIVEVRAQLSGGAAPDADRLAEIVNAVIESCGINVPAGTSLVDRVDRVAELLQNRSREAEEGRAAVLRQQQTCAALLKRLEAAEVEAAGGSAEEGQTRRELEETRVQLMNSNAEVSELQSRVEQLKDAVTELTAAKEDEEAETGRRRNLRTEVAILAARLATRQADVDALFRANADLAHTNVRLQNEIDEMREAATTSASAEQAEPAEAEHLRHQLTGLEHQLHEDRRRIEELEAQLAEARNRSGILAAQLEIKEHEQQQQASSEQLDELTRLRDVEKLLNNTISSFEDKLQEAEERINDLETALDEAQTKPVEPEPEVTESAWGWGDDQQGEPQAVQVPVTSLQAATPEHQADLAKLKAQAAEAEERAEFAESELQEVRAEFEELMNVLTKLKLEQKASAEKINELEAKLASAAVTAPVPEAPETEGWGDDDWGTTETTVPPGARNSEATEALEELQNELEEERQRKEELEKEKQELNVKVQRLSAQLDELETELLDKIDEQERSAAKFKEQIGELERQLAENPKEAAPAENWGWDEPAVAEQQAGQADELKRALEDRESENLALRVRIDELEHETTENAANKSESEELLRELRAEVEVLRIKVEEAESEASQAKQQLERTEAEQKPEETEAEESWGWGDEGRLAETNDSEALQRAVEQLEGQIAILTSVAQNERENSEELLRELRAEVEVLRVKVEEAESEASQAKQQLERAEAQTAAPTEELETKICDIEEELERRAGEEKDLEAVRAELDAAKTKCALLMDSEGRLLDQVDEYGAQVETQQQVIKTLEAQLFEKEALEEKLAALEAELREEQAKGLVDDQHEEVEELRAALQQQETRIEALIGEKEELELKLKEAGARIEQVQKERDAAKSKYDELRAKLLAKRKAAAAGASEAGRPPSSASSTRGSLAVDTRQEEHNFGGSSFSPMPSHSPASSTQGSTTSAATATQDAYRRRRN</sequence>
<dbReference type="GO" id="GO:0051015">
    <property type="term" value="F:actin filament binding"/>
    <property type="evidence" value="ECO:0007669"/>
    <property type="project" value="TreeGrafter"/>
</dbReference>
<feature type="non-terminal residue" evidence="3">
    <location>
        <position position="1"/>
    </location>
</feature>
<keyword evidence="1" id="KW-0175">Coiled coil</keyword>
<dbReference type="PANTHER" id="PTHR45615">
    <property type="entry name" value="MYOSIN HEAVY CHAIN, NON-MUSCLE"/>
    <property type="match status" value="1"/>
</dbReference>
<protein>
    <submittedName>
        <fullName evidence="3">Uncharacterized protein</fullName>
    </submittedName>
</protein>
<feature type="region of interest" description="Disordered" evidence="2">
    <location>
        <begin position="1969"/>
        <end position="2034"/>
    </location>
</feature>
<feature type="region of interest" description="Disordered" evidence="2">
    <location>
        <begin position="1"/>
        <end position="110"/>
    </location>
</feature>
<feature type="compositionally biased region" description="Acidic residues" evidence="2">
    <location>
        <begin position="50"/>
        <end position="60"/>
    </location>
</feature>
<gene>
    <name evidence="3" type="ORF">MSPICULIGERA_LOCUS19651</name>
</gene>
<dbReference type="EMBL" id="CATQJA010002663">
    <property type="protein sequence ID" value="CAJ0581493.1"/>
    <property type="molecule type" value="Genomic_DNA"/>
</dbReference>
<name>A0AA36G824_9BILA</name>
<feature type="compositionally biased region" description="Low complexity" evidence="2">
    <location>
        <begin position="1274"/>
        <end position="1288"/>
    </location>
</feature>
<feature type="compositionally biased region" description="Low complexity" evidence="2">
    <location>
        <begin position="2445"/>
        <end position="2461"/>
    </location>
</feature>
<dbReference type="GO" id="GO:0005737">
    <property type="term" value="C:cytoplasm"/>
    <property type="evidence" value="ECO:0007669"/>
    <property type="project" value="TreeGrafter"/>
</dbReference>
<feature type="coiled-coil region" evidence="1">
    <location>
        <begin position="890"/>
        <end position="1091"/>
    </location>
</feature>
<feature type="coiled-coil region" evidence="1">
    <location>
        <begin position="1728"/>
        <end position="1865"/>
    </location>
</feature>
<proteinExistence type="predicted"/>
<feature type="compositionally biased region" description="Polar residues" evidence="2">
    <location>
        <begin position="1226"/>
        <end position="1244"/>
    </location>
</feature>
<keyword evidence="4" id="KW-1185">Reference proteome</keyword>
<dbReference type="Proteomes" id="UP001177023">
    <property type="component" value="Unassembled WGS sequence"/>
</dbReference>
<feature type="region of interest" description="Disordered" evidence="2">
    <location>
        <begin position="1200"/>
        <end position="1247"/>
    </location>
</feature>
<feature type="coiled-coil region" evidence="1">
    <location>
        <begin position="1333"/>
        <end position="1458"/>
    </location>
</feature>
<organism evidence="3 4">
    <name type="scientific">Mesorhabditis spiculigera</name>
    <dbReference type="NCBI Taxonomy" id="96644"/>
    <lineage>
        <taxon>Eukaryota</taxon>
        <taxon>Metazoa</taxon>
        <taxon>Ecdysozoa</taxon>
        <taxon>Nematoda</taxon>
        <taxon>Chromadorea</taxon>
        <taxon>Rhabditida</taxon>
        <taxon>Rhabditina</taxon>
        <taxon>Rhabditomorpha</taxon>
        <taxon>Rhabditoidea</taxon>
        <taxon>Rhabditidae</taxon>
        <taxon>Mesorhabditinae</taxon>
        <taxon>Mesorhabditis</taxon>
    </lineage>
</organism>
<dbReference type="GO" id="GO:0016460">
    <property type="term" value="C:myosin II complex"/>
    <property type="evidence" value="ECO:0007669"/>
    <property type="project" value="TreeGrafter"/>
</dbReference>
<dbReference type="GO" id="GO:0000146">
    <property type="term" value="F:microfilament motor activity"/>
    <property type="evidence" value="ECO:0007669"/>
    <property type="project" value="TreeGrafter"/>
</dbReference>
<feature type="coiled-coil region" evidence="1">
    <location>
        <begin position="127"/>
        <end position="292"/>
    </location>
</feature>
<evidence type="ECO:0000313" key="4">
    <source>
        <dbReference type="Proteomes" id="UP001177023"/>
    </source>
</evidence>
<feature type="coiled-coil region" evidence="1">
    <location>
        <begin position="1902"/>
        <end position="1964"/>
    </location>
</feature>
<feature type="region of interest" description="Disordered" evidence="2">
    <location>
        <begin position="2252"/>
        <end position="2281"/>
    </location>
</feature>
<dbReference type="PANTHER" id="PTHR45615:SF40">
    <property type="entry name" value="MYOSIN HEAVY CHAIN, NON-MUSCLE"/>
    <property type="match status" value="1"/>
</dbReference>
<dbReference type="SUPFAM" id="SSF57997">
    <property type="entry name" value="Tropomyosin"/>
    <property type="match status" value="1"/>
</dbReference>
<dbReference type="GO" id="GO:0032982">
    <property type="term" value="C:myosin filament"/>
    <property type="evidence" value="ECO:0007669"/>
    <property type="project" value="TreeGrafter"/>
</dbReference>
<evidence type="ECO:0000313" key="3">
    <source>
        <dbReference type="EMBL" id="CAJ0581493.1"/>
    </source>
</evidence>
<evidence type="ECO:0000256" key="2">
    <source>
        <dbReference type="SAM" id="MobiDB-lite"/>
    </source>
</evidence>
<feature type="region of interest" description="Disordered" evidence="2">
    <location>
        <begin position="1269"/>
        <end position="1288"/>
    </location>
</feature>
<feature type="region of interest" description="Disordered" evidence="2">
    <location>
        <begin position="2077"/>
        <end position="2112"/>
    </location>
</feature>
<feature type="compositionally biased region" description="Acidic residues" evidence="2">
    <location>
        <begin position="2006"/>
        <end position="2017"/>
    </location>
</feature>
<feature type="compositionally biased region" description="Basic and acidic residues" evidence="2">
    <location>
        <begin position="2172"/>
        <end position="2184"/>
    </location>
</feature>
<feature type="compositionally biased region" description="Polar residues" evidence="2">
    <location>
        <begin position="1200"/>
        <end position="1219"/>
    </location>
</feature>
<feature type="compositionally biased region" description="Acidic residues" evidence="2">
    <location>
        <begin position="1978"/>
        <end position="1989"/>
    </location>
</feature>
<evidence type="ECO:0000256" key="1">
    <source>
        <dbReference type="SAM" id="Coils"/>
    </source>
</evidence>
<feature type="compositionally biased region" description="Low complexity" evidence="2">
    <location>
        <begin position="2489"/>
        <end position="2507"/>
    </location>
</feature>
<comment type="caution">
    <text evidence="3">The sequence shown here is derived from an EMBL/GenBank/DDBJ whole genome shotgun (WGS) entry which is preliminary data.</text>
</comment>
<reference evidence="3" key="1">
    <citation type="submission" date="2023-06" db="EMBL/GenBank/DDBJ databases">
        <authorList>
            <person name="Delattre M."/>
        </authorList>
    </citation>
    <scope>NUCLEOTIDE SEQUENCE</scope>
    <source>
        <strain evidence="3">AF72</strain>
    </source>
</reference>
<feature type="region of interest" description="Disordered" evidence="2">
    <location>
        <begin position="2124"/>
        <end position="2143"/>
    </location>
</feature>
<feature type="region of interest" description="Disordered" evidence="2">
    <location>
        <begin position="2442"/>
        <end position="2514"/>
    </location>
</feature>
<feature type="coiled-coil region" evidence="1">
    <location>
        <begin position="1620"/>
        <end position="1696"/>
    </location>
</feature>
<feature type="region of interest" description="Disordered" evidence="2">
    <location>
        <begin position="396"/>
        <end position="416"/>
    </location>
</feature>
<accession>A0AA36G824</accession>
<feature type="region of interest" description="Disordered" evidence="2">
    <location>
        <begin position="2159"/>
        <end position="2206"/>
    </location>
</feature>
<feature type="region of interest" description="Disordered" evidence="2">
    <location>
        <begin position="793"/>
        <end position="822"/>
    </location>
</feature>
<feature type="coiled-coil region" evidence="1">
    <location>
        <begin position="490"/>
        <end position="597"/>
    </location>
</feature>
<feature type="compositionally biased region" description="Basic and acidic residues" evidence="2">
    <location>
        <begin position="2018"/>
        <end position="2032"/>
    </location>
</feature>
<feature type="coiled-coil region" evidence="1">
    <location>
        <begin position="627"/>
        <end position="792"/>
    </location>
</feature>